<reference evidence="1 2" key="1">
    <citation type="submission" date="2018-02" db="EMBL/GenBank/DDBJ databases">
        <title>Complete genome of Nitrosopumilus oxyclinae HCE1.</title>
        <authorList>
            <person name="Qin W."/>
            <person name="Zheng Y."/>
            <person name="Stahl D.A."/>
        </authorList>
    </citation>
    <scope>NUCLEOTIDE SEQUENCE [LARGE SCALE GENOMIC DNA]</scope>
    <source>
        <strain evidence="1 2">HCE1</strain>
    </source>
</reference>
<evidence type="ECO:0000313" key="2">
    <source>
        <dbReference type="Proteomes" id="UP000509441"/>
    </source>
</evidence>
<gene>
    <name evidence="1" type="ORF">C5F49_00355</name>
</gene>
<organism evidence="1 2">
    <name type="scientific">Nitrosopumilus oxyclinae</name>
    <dbReference type="NCBI Taxonomy" id="1959104"/>
    <lineage>
        <taxon>Archaea</taxon>
        <taxon>Nitrososphaerota</taxon>
        <taxon>Nitrososphaeria</taxon>
        <taxon>Nitrosopumilales</taxon>
        <taxon>Nitrosopumilaceae</taxon>
        <taxon>Nitrosopumilus</taxon>
    </lineage>
</organism>
<keyword evidence="2" id="KW-1185">Reference proteome</keyword>
<evidence type="ECO:0000313" key="1">
    <source>
        <dbReference type="EMBL" id="QLH03943.1"/>
    </source>
</evidence>
<dbReference type="AlphaFoldDB" id="A0A7D5R9Z9"/>
<dbReference type="KEGG" id="nox:C5F49_00355"/>
<dbReference type="Proteomes" id="UP000509441">
    <property type="component" value="Chromosome"/>
</dbReference>
<dbReference type="EMBL" id="CP026994">
    <property type="protein sequence ID" value="QLH03943.1"/>
    <property type="molecule type" value="Genomic_DNA"/>
</dbReference>
<name>A0A7D5R9Z9_9ARCH</name>
<protein>
    <submittedName>
        <fullName evidence="1">Uncharacterized protein</fullName>
    </submittedName>
</protein>
<sequence length="95" mass="9729">MTLYVPASVALIEIHPVSSKPSQPPAPLLCVKIESCLSAASSQPGNTALVVAISSSVSGEPNTIGLPYKVIACGPFGTNAELCANAVLLPNWNIK</sequence>
<accession>A0A7D5R9Z9</accession>
<proteinExistence type="predicted"/>